<proteinExistence type="inferred from homology"/>
<protein>
    <submittedName>
        <fullName evidence="4">Ureidoglycolate lyase</fullName>
    </submittedName>
</protein>
<keyword evidence="5" id="KW-1185">Reference proteome</keyword>
<comment type="similarity">
    <text evidence="1">Belongs to the FAH family.</text>
</comment>
<dbReference type="PANTHER" id="PTHR42796">
    <property type="entry name" value="FUMARYLACETOACETATE HYDROLASE DOMAIN-CONTAINING PROTEIN 2A-RELATED"/>
    <property type="match status" value="1"/>
</dbReference>
<organism evidence="4 5">
    <name type="scientific">Haloferax massiliensis</name>
    <dbReference type="NCBI Taxonomy" id="1476858"/>
    <lineage>
        <taxon>Archaea</taxon>
        <taxon>Methanobacteriati</taxon>
        <taxon>Methanobacteriota</taxon>
        <taxon>Stenosarchaea group</taxon>
        <taxon>Halobacteria</taxon>
        <taxon>Halobacteriales</taxon>
        <taxon>Haloferacaceae</taxon>
        <taxon>Haloferax</taxon>
    </lineage>
</organism>
<name>A0A0D6JUU3_9EURY</name>
<keyword evidence="4" id="KW-0456">Lyase</keyword>
<dbReference type="GO" id="GO:0044281">
    <property type="term" value="P:small molecule metabolic process"/>
    <property type="evidence" value="ECO:0007669"/>
    <property type="project" value="UniProtKB-ARBA"/>
</dbReference>
<dbReference type="InterPro" id="IPR036663">
    <property type="entry name" value="Fumarylacetoacetase_C_sf"/>
</dbReference>
<dbReference type="OrthoDB" id="38993at2157"/>
<dbReference type="SUPFAM" id="SSF56529">
    <property type="entry name" value="FAH"/>
    <property type="match status" value="1"/>
</dbReference>
<feature type="domain" description="Fumarylacetoacetase-like C-terminal" evidence="3">
    <location>
        <begin position="110"/>
        <end position="286"/>
    </location>
</feature>
<gene>
    <name evidence="4" type="ORF">BN996_02823</name>
</gene>
<evidence type="ECO:0000256" key="2">
    <source>
        <dbReference type="ARBA" id="ARBA00022723"/>
    </source>
</evidence>
<evidence type="ECO:0000256" key="1">
    <source>
        <dbReference type="ARBA" id="ARBA00010211"/>
    </source>
</evidence>
<evidence type="ECO:0000313" key="4">
    <source>
        <dbReference type="EMBL" id="CQR51787.1"/>
    </source>
</evidence>
<reference evidence="5" key="1">
    <citation type="submission" date="2015-03" db="EMBL/GenBank/DDBJ databases">
        <authorList>
            <person name="Urmite Genomes"/>
        </authorList>
    </citation>
    <scope>NUCLEOTIDE SEQUENCE [LARGE SCALE GENOMIC DNA]</scope>
    <source>
        <strain evidence="5">Arc-Hr</strain>
    </source>
</reference>
<evidence type="ECO:0000313" key="5">
    <source>
        <dbReference type="Proteomes" id="UP000198902"/>
    </source>
</evidence>
<keyword evidence="2" id="KW-0479">Metal-binding</keyword>
<dbReference type="InterPro" id="IPR011234">
    <property type="entry name" value="Fumarylacetoacetase-like_C"/>
</dbReference>
<dbReference type="GO" id="GO:0046872">
    <property type="term" value="F:metal ion binding"/>
    <property type="evidence" value="ECO:0007669"/>
    <property type="project" value="UniProtKB-KW"/>
</dbReference>
<dbReference type="EMBL" id="CSTE01000003">
    <property type="protein sequence ID" value="CQR51787.1"/>
    <property type="molecule type" value="Genomic_DNA"/>
</dbReference>
<dbReference type="RefSeq" id="WP_089780045.1">
    <property type="nucleotide sequence ID" value="NZ_CABLRR010000003.1"/>
</dbReference>
<dbReference type="AlphaFoldDB" id="A0A0D6JUU3"/>
<dbReference type="Proteomes" id="UP000198902">
    <property type="component" value="Unassembled WGS sequence"/>
</dbReference>
<accession>A0A0D6JUU3</accession>
<sequence length="289" mass="31883">MHYHQLAVSGERHLTVSRDSTTYDLTSADPDLRTFGDLARVASIARTSIDRLAAELTEDADVVDDAFVDRHATVPVDAEEVWAAGVTYQISEQAREEESSMPDMYFDVYDADRPEIFFKATPSRTVEPGDAIGVRDDSEWDVPEPELGIVLRRGEIVGYTVGNDVSSRSIEGENPLYLPQAKVYDRCCSIGPCVVTPDDVDDPHELEMSMTIERDGEVVYDDATNTSEMVRSCEELVSYFTRHNTVPELAVILTGTSLVPDHPFDLQAGDRVDITVEGIGTLSNSVTTV</sequence>
<dbReference type="InterPro" id="IPR051121">
    <property type="entry name" value="FAH"/>
</dbReference>
<evidence type="ECO:0000259" key="3">
    <source>
        <dbReference type="Pfam" id="PF01557"/>
    </source>
</evidence>
<dbReference type="Gene3D" id="3.90.850.10">
    <property type="entry name" value="Fumarylacetoacetase-like, C-terminal domain"/>
    <property type="match status" value="1"/>
</dbReference>
<dbReference type="PANTHER" id="PTHR42796:SF7">
    <property type="entry name" value="2-DEHYDRO-3-DEOXY-D-ARABINONATE DEHYDRATASE"/>
    <property type="match status" value="1"/>
</dbReference>
<dbReference type="Pfam" id="PF01557">
    <property type="entry name" value="FAA_hydrolase"/>
    <property type="match status" value="1"/>
</dbReference>
<dbReference type="GO" id="GO:0016829">
    <property type="term" value="F:lyase activity"/>
    <property type="evidence" value="ECO:0007669"/>
    <property type="project" value="UniProtKB-KW"/>
</dbReference>